<dbReference type="AlphaFoldDB" id="A0AAX1WNZ1"/>
<evidence type="ECO:0000313" key="3">
    <source>
        <dbReference type="Proteomes" id="UP000286098"/>
    </source>
</evidence>
<name>A0AAX1WNZ1_9ENTR</name>
<proteinExistence type="predicted"/>
<dbReference type="RefSeq" id="WP_087855601.1">
    <property type="nucleotide sequence ID" value="NZ_JAOOWP010000019.1"/>
</dbReference>
<protein>
    <recommendedName>
        <fullName evidence="1">Recombinase domain-containing protein</fullName>
    </recommendedName>
</protein>
<dbReference type="EMBL" id="NEYZ02000017">
    <property type="protein sequence ID" value="RNT47555.1"/>
    <property type="molecule type" value="Genomic_DNA"/>
</dbReference>
<organism evidence="2 3">
    <name type="scientific">Enterobacter roggenkampii</name>
    <dbReference type="NCBI Taxonomy" id="1812935"/>
    <lineage>
        <taxon>Bacteria</taxon>
        <taxon>Pseudomonadati</taxon>
        <taxon>Pseudomonadota</taxon>
        <taxon>Gammaproteobacteria</taxon>
        <taxon>Enterobacterales</taxon>
        <taxon>Enterobacteriaceae</taxon>
        <taxon>Enterobacter</taxon>
        <taxon>Enterobacter cloacae complex</taxon>
    </lineage>
</organism>
<dbReference type="InterPro" id="IPR011109">
    <property type="entry name" value="DNA_bind_recombinase_dom"/>
</dbReference>
<reference evidence="2 3" key="1">
    <citation type="submission" date="2018-10" db="EMBL/GenBank/DDBJ databases">
        <authorList>
            <person name="Vanduin D."/>
            <person name="Fouts D."/>
            <person name="Wright M."/>
            <person name="Sutton G."/>
            <person name="Nguyen K."/>
            <person name="Kreiswirth B."/>
            <person name="Chen L."/>
            <person name="Rojas L."/>
            <person name="Hujer A."/>
            <person name="Hujer K."/>
            <person name="Bonomo R."/>
            <person name="Adams M."/>
        </authorList>
    </citation>
    <scope>NUCLEOTIDE SEQUENCE [LARGE SCALE GENOMIC DNA]</scope>
    <source>
        <strain evidence="2 3">CRK0054</strain>
    </source>
</reference>
<feature type="domain" description="Recombinase" evidence="1">
    <location>
        <begin position="21"/>
        <end position="55"/>
    </location>
</feature>
<comment type="caution">
    <text evidence="2">The sequence shown here is derived from an EMBL/GenBank/DDBJ whole genome shotgun (WGS) entry which is preliminary data.</text>
</comment>
<dbReference type="GO" id="GO:0003677">
    <property type="term" value="F:DNA binding"/>
    <property type="evidence" value="ECO:0007669"/>
    <property type="project" value="InterPro"/>
</dbReference>
<gene>
    <name evidence="2" type="ORF">B9059_004035</name>
</gene>
<accession>A0AAX1WNZ1</accession>
<dbReference type="Proteomes" id="UP000286098">
    <property type="component" value="Unassembled WGS sequence"/>
</dbReference>
<dbReference type="GO" id="GO:0000150">
    <property type="term" value="F:DNA strand exchange activity"/>
    <property type="evidence" value="ECO:0007669"/>
    <property type="project" value="InterPro"/>
</dbReference>
<sequence>MASRSSWATTRCIAVLTFRPQGLSLRKIANTLNHLGITTPHGGTWRLSQVHGIISRLEENVKEETQFKMLSVALNEFFT</sequence>
<evidence type="ECO:0000259" key="1">
    <source>
        <dbReference type="Pfam" id="PF07508"/>
    </source>
</evidence>
<dbReference type="Pfam" id="PF07508">
    <property type="entry name" value="Recombinase"/>
    <property type="match status" value="1"/>
</dbReference>
<evidence type="ECO:0000313" key="2">
    <source>
        <dbReference type="EMBL" id="RNT47555.1"/>
    </source>
</evidence>